<keyword evidence="3 6" id="KW-0812">Transmembrane</keyword>
<gene>
    <name evidence="8" type="ORF">ABA45_11070</name>
</gene>
<dbReference type="EMBL" id="CP011494">
    <property type="protein sequence ID" value="AKO52875.1"/>
    <property type="molecule type" value="Genomic_DNA"/>
</dbReference>
<dbReference type="GO" id="GO:0030420">
    <property type="term" value="P:establishment of competence for transformation"/>
    <property type="evidence" value="ECO:0007669"/>
    <property type="project" value="InterPro"/>
</dbReference>
<proteinExistence type="predicted"/>
<keyword evidence="9" id="KW-1185">Reference proteome</keyword>
<comment type="subcellular location">
    <subcellularLocation>
        <location evidence="1">Cell membrane</location>
        <topology evidence="1">Multi-pass membrane protein</topology>
    </subcellularLocation>
</comment>
<feature type="transmembrane region" description="Helical" evidence="6">
    <location>
        <begin position="270"/>
        <end position="291"/>
    </location>
</feature>
<feature type="transmembrane region" description="Helical" evidence="6">
    <location>
        <begin position="46"/>
        <end position="63"/>
    </location>
</feature>
<dbReference type="Pfam" id="PF03772">
    <property type="entry name" value="Competence"/>
    <property type="match status" value="1"/>
</dbReference>
<feature type="transmembrane region" description="Helical" evidence="6">
    <location>
        <begin position="379"/>
        <end position="397"/>
    </location>
</feature>
<dbReference type="GO" id="GO:0005886">
    <property type="term" value="C:plasma membrane"/>
    <property type="evidence" value="ECO:0007669"/>
    <property type="project" value="UniProtKB-SubCell"/>
</dbReference>
<evidence type="ECO:0000259" key="7">
    <source>
        <dbReference type="SMART" id="SM00849"/>
    </source>
</evidence>
<sequence length="831" mass="90625">MSGDFFSGGSNRPLSRNPRGFMVGPLLIAFCCGVILLYRLSVLPAWQWLFAAMAGCSVLALLLPQRWGRTAFILFAALLAGTAWASWHSSQRLHERLPASWEKVPLEVSGYVCSLPARGSFDSLKFDFCLVENAYQHNAQAPLPAHALPSRLRLAWYGDHPDQLPGHTLTITVVLKRPHGGLNLTGFRYEDWLFRHGYRATGSVRTVVSDASIKCGLHCRYRYQHRRLLDWVTAKFGEARHFPLLASLLIGYRGAMTPAHWDTLKATGTIHLVAISGLHLGLVALGIGGVARRCAVRVPESILSERARRRLTFGAVMIGCLAYALMSGFTVPTRRALLMIAVLGWALLQGWHISPWRSLLLALTVVLIAEPFSPLDAGFWLSFCAVAVLILVFSGRLGMVQGVLALVLAQTAMFAGLWPGLLLMGQNQPLAGFVANLFAIPWVSMVVMPLLLCGALLVALVPASSVGVTLLLDTVLGVLWQGLQWLGGWGSPTIQLGVAAAIGLAAVVLLALWYPQRGFRLTLVLSLGLWSVSHVWLQVPVGNRLVPLPQVIVWDVGQGLSVLVRHQQQTLLYDTGPAIPGVFSAVESVILPNLRALGVQRLDTLVVSHADGDHSGGLEQLVTELPPARLIGGESIEIADRLAQAGLVRNVTDCKRQTLMLGRLELNFWRSDRAKEGNGASCVLRIRDPDSKIEWLLTGDITVREEAEYLSYLNDQPAQKADDAVIRVLLAPHHGSKTSSSDALVQALSPDTVIYTAGYLHRYGHPHPQVTRRYQLEGSRQINTACAGAVVMAVKSAGLAIRQMQQNAPFWISGPGLARAQCLERLHNITQ</sequence>
<reference evidence="8 9" key="1">
    <citation type="submission" date="2015-05" db="EMBL/GenBank/DDBJ databases">
        <title>Complete genome of Marinobacter psychrophilus strain 20041T isolated from sea-ice of the Canadian Basin.</title>
        <authorList>
            <person name="Song L."/>
            <person name="Ren L."/>
            <person name="Yu Y."/>
            <person name="Wang X."/>
        </authorList>
    </citation>
    <scope>NUCLEOTIDE SEQUENCE [LARGE SCALE GENOMIC DNA]</scope>
    <source>
        <strain evidence="8 9">20041</strain>
    </source>
</reference>
<evidence type="ECO:0000256" key="1">
    <source>
        <dbReference type="ARBA" id="ARBA00004651"/>
    </source>
</evidence>
<dbReference type="SMART" id="SM00849">
    <property type="entry name" value="Lactamase_B"/>
    <property type="match status" value="1"/>
</dbReference>
<evidence type="ECO:0000256" key="3">
    <source>
        <dbReference type="ARBA" id="ARBA00022692"/>
    </source>
</evidence>
<evidence type="ECO:0000256" key="5">
    <source>
        <dbReference type="ARBA" id="ARBA00023136"/>
    </source>
</evidence>
<dbReference type="Pfam" id="PF00753">
    <property type="entry name" value="Lactamase_B"/>
    <property type="match status" value="1"/>
</dbReference>
<dbReference type="STRING" id="330734.ABA45_11070"/>
<feature type="transmembrane region" description="Helical" evidence="6">
    <location>
        <begin position="493"/>
        <end position="514"/>
    </location>
</feature>
<dbReference type="PATRIC" id="fig|330734.3.peg.2323"/>
<dbReference type="InterPro" id="IPR004797">
    <property type="entry name" value="Competence_ComEC/Rec2"/>
</dbReference>
<dbReference type="CDD" id="cd07731">
    <property type="entry name" value="ComA-like_MBL-fold"/>
    <property type="match status" value="1"/>
</dbReference>
<organism evidence="8 9">
    <name type="scientific">Marinobacter psychrophilus</name>
    <dbReference type="NCBI Taxonomy" id="330734"/>
    <lineage>
        <taxon>Bacteria</taxon>
        <taxon>Pseudomonadati</taxon>
        <taxon>Pseudomonadota</taxon>
        <taxon>Gammaproteobacteria</taxon>
        <taxon>Pseudomonadales</taxon>
        <taxon>Marinobacteraceae</taxon>
        <taxon>Marinobacter</taxon>
    </lineage>
</organism>
<dbReference type="Gene3D" id="3.60.15.10">
    <property type="entry name" value="Ribonuclease Z/Hydroxyacylglutathione hydrolase-like"/>
    <property type="match status" value="1"/>
</dbReference>
<feature type="transmembrane region" description="Helical" evidence="6">
    <location>
        <begin position="404"/>
        <end position="425"/>
    </location>
</feature>
<dbReference type="KEGG" id="mpq:ABA45_11070"/>
<dbReference type="NCBIfam" id="TIGR00360">
    <property type="entry name" value="ComEC_N-term"/>
    <property type="match status" value="1"/>
</dbReference>
<evidence type="ECO:0000256" key="2">
    <source>
        <dbReference type="ARBA" id="ARBA00022475"/>
    </source>
</evidence>
<accession>A0A0H4I569</accession>
<keyword evidence="5 6" id="KW-0472">Membrane</keyword>
<keyword evidence="4 6" id="KW-1133">Transmembrane helix</keyword>
<dbReference type="InterPro" id="IPR052159">
    <property type="entry name" value="Competence_DNA_uptake"/>
</dbReference>
<name>A0A0H4I569_9GAMM</name>
<feature type="transmembrane region" description="Helical" evidence="6">
    <location>
        <begin position="21"/>
        <end position="40"/>
    </location>
</feature>
<evidence type="ECO:0000256" key="4">
    <source>
        <dbReference type="ARBA" id="ARBA00022989"/>
    </source>
</evidence>
<feature type="transmembrane region" description="Helical" evidence="6">
    <location>
        <begin position="437"/>
        <end position="461"/>
    </location>
</feature>
<dbReference type="InterPro" id="IPR001279">
    <property type="entry name" value="Metallo-B-lactamas"/>
</dbReference>
<feature type="domain" description="Metallo-beta-lactamase" evidence="7">
    <location>
        <begin position="558"/>
        <end position="759"/>
    </location>
</feature>
<feature type="transmembrane region" description="Helical" evidence="6">
    <location>
        <begin position="468"/>
        <end position="487"/>
    </location>
</feature>
<dbReference type="AlphaFoldDB" id="A0A0H4I569"/>
<evidence type="ECO:0000313" key="8">
    <source>
        <dbReference type="EMBL" id="AKO52875.1"/>
    </source>
</evidence>
<evidence type="ECO:0000313" key="9">
    <source>
        <dbReference type="Proteomes" id="UP000036406"/>
    </source>
</evidence>
<feature type="transmembrane region" description="Helical" evidence="6">
    <location>
        <begin position="521"/>
        <end position="539"/>
    </location>
</feature>
<dbReference type="SUPFAM" id="SSF56281">
    <property type="entry name" value="Metallo-hydrolase/oxidoreductase"/>
    <property type="match status" value="1"/>
</dbReference>
<dbReference type="PANTHER" id="PTHR30619">
    <property type="entry name" value="DNA INTERNALIZATION/COMPETENCE PROTEIN COMEC/REC2"/>
    <property type="match status" value="1"/>
</dbReference>
<dbReference type="InterPro" id="IPR004477">
    <property type="entry name" value="ComEC_N"/>
</dbReference>
<dbReference type="PANTHER" id="PTHR30619:SF1">
    <property type="entry name" value="RECOMBINATION PROTEIN 2"/>
    <property type="match status" value="1"/>
</dbReference>
<dbReference type="NCBIfam" id="TIGR00361">
    <property type="entry name" value="ComEC_Rec2"/>
    <property type="match status" value="1"/>
</dbReference>
<keyword evidence="2" id="KW-1003">Cell membrane</keyword>
<feature type="transmembrane region" description="Helical" evidence="6">
    <location>
        <begin position="70"/>
        <end position="87"/>
    </location>
</feature>
<dbReference type="Proteomes" id="UP000036406">
    <property type="component" value="Chromosome"/>
</dbReference>
<evidence type="ECO:0000256" key="6">
    <source>
        <dbReference type="SAM" id="Phobius"/>
    </source>
</evidence>
<dbReference type="InterPro" id="IPR035681">
    <property type="entry name" value="ComA-like_MBL"/>
</dbReference>
<dbReference type="InterPro" id="IPR036866">
    <property type="entry name" value="RibonucZ/Hydroxyglut_hydro"/>
</dbReference>
<feature type="transmembrane region" description="Helical" evidence="6">
    <location>
        <begin position="311"/>
        <end position="329"/>
    </location>
</feature>
<dbReference type="InterPro" id="IPR025405">
    <property type="entry name" value="DUF4131"/>
</dbReference>
<protein>
    <submittedName>
        <fullName evidence="8">Competence protein</fullName>
    </submittedName>
</protein>
<dbReference type="Pfam" id="PF13567">
    <property type="entry name" value="DUF4131"/>
    <property type="match status" value="1"/>
</dbReference>
<dbReference type="RefSeq" id="WP_048386115.1">
    <property type="nucleotide sequence ID" value="NZ_CP011494.1"/>
</dbReference>